<sequence>MKVYSSIACMLLLLLAAGKVQAQKNLITNGGFEDEMYGWNDGGVKLTPWDVKTGKNSCAIIATNAANWLGIDQLVVIPKKVGKLEVSAWLKTINVVKGKDDWNGAVFSVEFLDKADKKVGEGINIVTLTGDHSWELASKEALIPAGAVRFKLLMAMGYATGTFLIDDVAVKAIMSDPVTKN</sequence>
<protein>
    <recommendedName>
        <fullName evidence="4">CBM-cenC domain-containing protein</fullName>
    </recommendedName>
</protein>
<accession>A0A5C1I0A2</accession>
<name>A0A5C1I0A2_9SPHI</name>
<evidence type="ECO:0000256" key="1">
    <source>
        <dbReference type="SAM" id="SignalP"/>
    </source>
</evidence>
<evidence type="ECO:0008006" key="4">
    <source>
        <dbReference type="Google" id="ProtNLM"/>
    </source>
</evidence>
<dbReference type="KEGG" id="mrub:DEO27_016605"/>
<dbReference type="SUPFAM" id="SSF49785">
    <property type="entry name" value="Galactose-binding domain-like"/>
    <property type="match status" value="1"/>
</dbReference>
<dbReference type="Proteomes" id="UP000251402">
    <property type="component" value="Chromosome"/>
</dbReference>
<dbReference type="EMBL" id="CP043450">
    <property type="protein sequence ID" value="QEM11577.1"/>
    <property type="molecule type" value="Genomic_DNA"/>
</dbReference>
<gene>
    <name evidence="2" type="ORF">DEO27_016605</name>
</gene>
<feature type="chain" id="PRO_5022901393" description="CBM-cenC domain-containing protein" evidence="1">
    <location>
        <begin position="23"/>
        <end position="181"/>
    </location>
</feature>
<feature type="signal peptide" evidence="1">
    <location>
        <begin position="1"/>
        <end position="22"/>
    </location>
</feature>
<dbReference type="Gene3D" id="2.60.120.260">
    <property type="entry name" value="Galactose-binding domain-like"/>
    <property type="match status" value="1"/>
</dbReference>
<keyword evidence="1" id="KW-0732">Signal</keyword>
<keyword evidence="3" id="KW-1185">Reference proteome</keyword>
<proteinExistence type="predicted"/>
<dbReference type="InterPro" id="IPR008979">
    <property type="entry name" value="Galactose-bd-like_sf"/>
</dbReference>
<dbReference type="RefSeq" id="WP_146749971.1">
    <property type="nucleotide sequence ID" value="NZ_CP043450.1"/>
</dbReference>
<dbReference type="AlphaFoldDB" id="A0A5C1I0A2"/>
<evidence type="ECO:0000313" key="2">
    <source>
        <dbReference type="EMBL" id="QEM11577.1"/>
    </source>
</evidence>
<evidence type="ECO:0000313" key="3">
    <source>
        <dbReference type="Proteomes" id="UP000251402"/>
    </source>
</evidence>
<organism evidence="2 3">
    <name type="scientific">Mucilaginibacter rubeus</name>
    <dbReference type="NCBI Taxonomy" id="2027860"/>
    <lineage>
        <taxon>Bacteria</taxon>
        <taxon>Pseudomonadati</taxon>
        <taxon>Bacteroidota</taxon>
        <taxon>Sphingobacteriia</taxon>
        <taxon>Sphingobacteriales</taxon>
        <taxon>Sphingobacteriaceae</taxon>
        <taxon>Mucilaginibacter</taxon>
    </lineage>
</organism>
<dbReference type="OrthoDB" id="673539at2"/>
<reference evidence="2" key="1">
    <citation type="submission" date="2019-08" db="EMBL/GenBank/DDBJ databases">
        <title>Comparative genome analysis confer to the adaptation heavy metal polluted environment.</title>
        <authorList>
            <person name="Li Y."/>
        </authorList>
    </citation>
    <scope>NUCLEOTIDE SEQUENCE [LARGE SCALE GENOMIC DNA]</scope>
    <source>
        <strain evidence="2">P1</strain>
    </source>
</reference>